<accession>A0A841L2P1</accession>
<feature type="transmembrane region" description="Helical" evidence="14">
    <location>
        <begin position="82"/>
        <end position="101"/>
    </location>
</feature>
<comment type="subcellular location">
    <subcellularLocation>
        <location evidence="1">Cell membrane</location>
        <topology evidence="1">Multi-pass membrane protein</topology>
    </subcellularLocation>
</comment>
<dbReference type="EMBL" id="JACIIV010000006">
    <property type="protein sequence ID" value="MBB6226864.1"/>
    <property type="molecule type" value="Genomic_DNA"/>
</dbReference>
<evidence type="ECO:0000256" key="14">
    <source>
        <dbReference type="SAM" id="Phobius"/>
    </source>
</evidence>
<comment type="caution">
    <text evidence="15">The sequence shown here is derived from an EMBL/GenBank/DDBJ whole genome shotgun (WGS) entry which is preliminary data.</text>
</comment>
<evidence type="ECO:0000313" key="16">
    <source>
        <dbReference type="Proteomes" id="UP000538147"/>
    </source>
</evidence>
<evidence type="ECO:0000256" key="6">
    <source>
        <dbReference type="ARBA" id="ARBA00022679"/>
    </source>
</evidence>
<evidence type="ECO:0000256" key="8">
    <source>
        <dbReference type="ARBA" id="ARBA00022841"/>
    </source>
</evidence>
<evidence type="ECO:0000256" key="12">
    <source>
        <dbReference type="ARBA" id="ARBA00031030"/>
    </source>
</evidence>
<dbReference type="GO" id="GO:0005886">
    <property type="term" value="C:plasma membrane"/>
    <property type="evidence" value="ECO:0007669"/>
    <property type="project" value="UniProtKB-SubCell"/>
</dbReference>
<evidence type="ECO:0000256" key="5">
    <source>
        <dbReference type="ARBA" id="ARBA00022475"/>
    </source>
</evidence>
<proteinExistence type="inferred from homology"/>
<dbReference type="PANTHER" id="PTHR13285">
    <property type="entry name" value="ACYLTRANSFERASE"/>
    <property type="match status" value="1"/>
</dbReference>
<dbReference type="PIRSF" id="PIRSF016636">
    <property type="entry name" value="AlgI_DltB"/>
    <property type="match status" value="1"/>
</dbReference>
<comment type="similarity">
    <text evidence="3 13">Belongs to the membrane-bound acyltransferase family.</text>
</comment>
<evidence type="ECO:0000256" key="2">
    <source>
        <dbReference type="ARBA" id="ARBA00005182"/>
    </source>
</evidence>
<feature type="transmembrane region" description="Helical" evidence="14">
    <location>
        <begin position="151"/>
        <end position="171"/>
    </location>
</feature>
<evidence type="ECO:0000313" key="15">
    <source>
        <dbReference type="EMBL" id="MBB6226864.1"/>
    </source>
</evidence>
<sequence length="518" mass="58280">MLFNSLQFLLLFLPVTLAGFYLLLHFGKRDWIYAWLVGASLIFYAVWNPPYVALLVLSMVGNHALARQIERLRPVRPSAASAALYLGVAVNVGLLIYYKYANFFLDITNSVADTDWTLHKIILPLAISFYTLQQVAFLVDVARGDVKTTSLARYATFVIFFPQLIAGPIVHYREMMPQFFGRAAGRFASANIMVGLVIFAIGLFKKTVIADTAAGFSTPIFTAARIGADIGLVDGWTAVFCYTIQLYFDFSGYSDMAVGLARMFGIILPMNFHSPLRAGSIIDYWRRWHMTLQRFIVAYIFQPIVLPLARLAAQWGLGKWQGFALATVLPTMLSFIISGLWHGAAWTFVLWGMMHGVYVAVNEFWRQYRRKARRKAPPGRGDVVLYYVITLLAVLFANVMFRAEGVGSALAVWGGMLRLDQLASLGDFVPMSLAEVFSKPLVLIVIGMALIAFFPNTQQLMTRYRPVLEWDVWKRVAPPVISLTWRPTLVWAVATGLVLMLGTVFILRGQSEFIYFNF</sequence>
<reference evidence="15 16" key="1">
    <citation type="submission" date="2020-08" db="EMBL/GenBank/DDBJ databases">
        <title>Genomic Encyclopedia of Type Strains, Phase IV (KMG-IV): sequencing the most valuable type-strain genomes for metagenomic binning, comparative biology and taxonomic classification.</title>
        <authorList>
            <person name="Goeker M."/>
        </authorList>
    </citation>
    <scope>NUCLEOTIDE SEQUENCE [LARGE SCALE GENOMIC DNA]</scope>
    <source>
        <strain evidence="15 16">DSM 102189</strain>
    </source>
</reference>
<feature type="transmembrane region" description="Helical" evidence="14">
    <location>
        <begin position="6"/>
        <end position="24"/>
    </location>
</feature>
<dbReference type="GO" id="GO:0016746">
    <property type="term" value="F:acyltransferase activity"/>
    <property type="evidence" value="ECO:0007669"/>
    <property type="project" value="UniProtKB-KW"/>
</dbReference>
<feature type="transmembrane region" description="Helical" evidence="14">
    <location>
        <begin position="436"/>
        <end position="455"/>
    </location>
</feature>
<name>A0A841L2P1_9SPHN</name>
<evidence type="ECO:0000256" key="9">
    <source>
        <dbReference type="ARBA" id="ARBA00022989"/>
    </source>
</evidence>
<comment type="pathway">
    <text evidence="2">Glycan biosynthesis; alginate biosynthesis.</text>
</comment>
<evidence type="ECO:0000256" key="1">
    <source>
        <dbReference type="ARBA" id="ARBA00004651"/>
    </source>
</evidence>
<dbReference type="InterPro" id="IPR028362">
    <property type="entry name" value="AlgI"/>
</dbReference>
<keyword evidence="8" id="KW-0016">Alginate biosynthesis</keyword>
<feature type="transmembrane region" description="Helical" evidence="14">
    <location>
        <begin position="121"/>
        <end position="139"/>
    </location>
</feature>
<dbReference type="PIRSF" id="PIRSF500217">
    <property type="entry name" value="AlgI"/>
    <property type="match status" value="1"/>
</dbReference>
<keyword evidence="5 13" id="KW-1003">Cell membrane</keyword>
<evidence type="ECO:0000256" key="11">
    <source>
        <dbReference type="ARBA" id="ARBA00023315"/>
    </source>
</evidence>
<evidence type="ECO:0000256" key="10">
    <source>
        <dbReference type="ARBA" id="ARBA00023136"/>
    </source>
</evidence>
<feature type="transmembrane region" description="Helical" evidence="14">
    <location>
        <begin position="348"/>
        <end position="365"/>
    </location>
</feature>
<dbReference type="RefSeq" id="WP_184196374.1">
    <property type="nucleotide sequence ID" value="NZ_JACIIV010000006.1"/>
</dbReference>
<feature type="transmembrane region" description="Helical" evidence="14">
    <location>
        <begin position="489"/>
        <end position="507"/>
    </location>
</feature>
<dbReference type="InterPro" id="IPR004299">
    <property type="entry name" value="MBOAT_fam"/>
</dbReference>
<evidence type="ECO:0000256" key="3">
    <source>
        <dbReference type="ARBA" id="ARBA00010323"/>
    </source>
</evidence>
<dbReference type="InterPro" id="IPR024194">
    <property type="entry name" value="Ac/AlaTfrase_AlgI/DltB"/>
</dbReference>
<evidence type="ECO:0000256" key="7">
    <source>
        <dbReference type="ARBA" id="ARBA00022692"/>
    </source>
</evidence>
<dbReference type="Proteomes" id="UP000538147">
    <property type="component" value="Unassembled WGS sequence"/>
</dbReference>
<evidence type="ECO:0000256" key="13">
    <source>
        <dbReference type="PIRNR" id="PIRNR016636"/>
    </source>
</evidence>
<evidence type="ECO:0000256" key="4">
    <source>
        <dbReference type="ARBA" id="ARBA00016084"/>
    </source>
</evidence>
<feature type="transmembrane region" description="Helical" evidence="14">
    <location>
        <begin position="292"/>
        <end position="311"/>
    </location>
</feature>
<protein>
    <recommendedName>
        <fullName evidence="4">Probable alginate O-acetylase AlgI</fullName>
    </recommendedName>
    <alternativeName>
        <fullName evidence="12">Alginate biosynthesis protein AlgI</fullName>
    </alternativeName>
</protein>
<dbReference type="Pfam" id="PF03062">
    <property type="entry name" value="MBOAT"/>
    <property type="match status" value="1"/>
</dbReference>
<gene>
    <name evidence="15" type="ORF">FHS79_001026</name>
</gene>
<keyword evidence="10 13" id="KW-0472">Membrane</keyword>
<keyword evidence="11 13" id="KW-0012">Acyltransferase</keyword>
<keyword evidence="6 13" id="KW-0808">Transferase</keyword>
<dbReference type="GO" id="GO:0042121">
    <property type="term" value="P:alginic acid biosynthetic process"/>
    <property type="evidence" value="ECO:0007669"/>
    <property type="project" value="UniProtKB-KW"/>
</dbReference>
<dbReference type="AlphaFoldDB" id="A0A841L2P1"/>
<keyword evidence="7 14" id="KW-0812">Transmembrane</keyword>
<dbReference type="InterPro" id="IPR051085">
    <property type="entry name" value="MB_O-acyltransferase"/>
</dbReference>
<keyword evidence="16" id="KW-1185">Reference proteome</keyword>
<feature type="transmembrane region" description="Helical" evidence="14">
    <location>
        <begin position="31"/>
        <end position="47"/>
    </location>
</feature>
<dbReference type="PANTHER" id="PTHR13285:SF23">
    <property type="entry name" value="TEICHOIC ACID D-ALANYLTRANSFERASE"/>
    <property type="match status" value="1"/>
</dbReference>
<feature type="transmembrane region" description="Helical" evidence="14">
    <location>
        <begin position="385"/>
        <end position="416"/>
    </location>
</feature>
<organism evidence="15 16">
    <name type="scientific">Polymorphobacter multimanifer</name>
    <dbReference type="NCBI Taxonomy" id="1070431"/>
    <lineage>
        <taxon>Bacteria</taxon>
        <taxon>Pseudomonadati</taxon>
        <taxon>Pseudomonadota</taxon>
        <taxon>Alphaproteobacteria</taxon>
        <taxon>Sphingomonadales</taxon>
        <taxon>Sphingosinicellaceae</taxon>
        <taxon>Polymorphobacter</taxon>
    </lineage>
</organism>
<feature type="transmembrane region" description="Helical" evidence="14">
    <location>
        <begin position="183"/>
        <end position="204"/>
    </location>
</feature>
<keyword evidence="9 14" id="KW-1133">Transmembrane helix</keyword>